<dbReference type="PANTHER" id="PTHR10504">
    <property type="entry name" value="BACTERICIDAL PERMEABILITY-INCREASING BPI PROTEIN-RELATED"/>
    <property type="match status" value="1"/>
</dbReference>
<reference evidence="4" key="1">
    <citation type="submission" date="2017-11" db="EMBL/GenBank/DDBJ databases">
        <authorList>
            <person name="Lima N.C."/>
            <person name="Parody-Merino A.M."/>
            <person name="Battley P.F."/>
            <person name="Fidler A.E."/>
            <person name="Prosdocimi F."/>
        </authorList>
    </citation>
    <scope>NUCLEOTIDE SEQUENCE [LARGE SCALE GENOMIC DNA]</scope>
</reference>
<evidence type="ECO:0000259" key="2">
    <source>
        <dbReference type="Pfam" id="PF01273"/>
    </source>
</evidence>
<evidence type="ECO:0000256" key="1">
    <source>
        <dbReference type="RuleBase" id="RU369039"/>
    </source>
</evidence>
<dbReference type="GO" id="GO:0045087">
    <property type="term" value="P:innate immune response"/>
    <property type="evidence" value="ECO:0007669"/>
    <property type="project" value="UniProtKB-UniRule"/>
</dbReference>
<proteinExistence type="predicted"/>
<keyword evidence="1" id="KW-0929">Antimicrobial</keyword>
<dbReference type="GO" id="GO:0001530">
    <property type="term" value="F:lipopolysaccharide binding"/>
    <property type="evidence" value="ECO:0007669"/>
    <property type="project" value="TreeGrafter"/>
</dbReference>
<organism evidence="3 4">
    <name type="scientific">Limosa lapponica baueri</name>
    <dbReference type="NCBI Taxonomy" id="1758121"/>
    <lineage>
        <taxon>Eukaryota</taxon>
        <taxon>Metazoa</taxon>
        <taxon>Chordata</taxon>
        <taxon>Craniata</taxon>
        <taxon>Vertebrata</taxon>
        <taxon>Euteleostomi</taxon>
        <taxon>Archelosauria</taxon>
        <taxon>Archosauria</taxon>
        <taxon>Dinosauria</taxon>
        <taxon>Saurischia</taxon>
        <taxon>Theropoda</taxon>
        <taxon>Coelurosauria</taxon>
        <taxon>Aves</taxon>
        <taxon>Neognathae</taxon>
        <taxon>Neoaves</taxon>
        <taxon>Charadriiformes</taxon>
        <taxon>Scolopacidae</taxon>
        <taxon>Limosa</taxon>
    </lineage>
</organism>
<dbReference type="Pfam" id="PF01273">
    <property type="entry name" value="LBP_BPI_CETP"/>
    <property type="match status" value="1"/>
</dbReference>
<keyword evidence="1" id="KW-1015">Disulfide bond</keyword>
<comment type="function">
    <text evidence="1">The cytotoxic action of BPI is limited to many species of Gram-negative bacteria; this specificity may be explained by a strong affinity of the very basic N-terminal half for the negatively charged lipopolysaccharides that are unique to the Gram-negative bacterial outer envelope.</text>
</comment>
<dbReference type="GO" id="GO:0031663">
    <property type="term" value="P:lipopolysaccharide-mediated signaling pathway"/>
    <property type="evidence" value="ECO:0007669"/>
    <property type="project" value="TreeGrafter"/>
</dbReference>
<comment type="domain">
    <text evidence="1">The N-terminal region may be exposed to the interior of the granule, whereas the C-terminal portion may be embedded in the membrane. During phagocytosis and degranulation, proteases may be released and activated and cleave BPI at the junction of the N- and C-terminal portions of the molecule, providing controlled release of the N-terminal antibacterial fragment when bacteria are ingested.</text>
</comment>
<keyword evidence="1" id="KW-0732">Signal</keyword>
<comment type="subcellular location">
    <subcellularLocation>
        <location evidence="1">Secreted</location>
    </subcellularLocation>
</comment>
<keyword evidence="1" id="KW-0044">Antibiotic</keyword>
<dbReference type="EMBL" id="KZ529549">
    <property type="protein sequence ID" value="PKU27245.1"/>
    <property type="molecule type" value="Genomic_DNA"/>
</dbReference>
<dbReference type="InterPro" id="IPR017943">
    <property type="entry name" value="Bactericidal_perm-incr_a/b_dom"/>
</dbReference>
<dbReference type="OrthoDB" id="10255543at2759"/>
<dbReference type="AlphaFoldDB" id="A0A2I0T0B1"/>
<dbReference type="GO" id="GO:0005615">
    <property type="term" value="C:extracellular space"/>
    <property type="evidence" value="ECO:0007669"/>
    <property type="project" value="UniProtKB-UniRule"/>
</dbReference>
<dbReference type="InterPro" id="IPR017942">
    <property type="entry name" value="Lipid-bd_serum_glycop_N"/>
</dbReference>
<keyword evidence="1" id="KW-0391">Immunity</keyword>
<keyword evidence="1" id="KW-0325">Glycoprotein</keyword>
<name>A0A2I0T0B1_LIMLA</name>
<dbReference type="SUPFAM" id="SSF55394">
    <property type="entry name" value="Bactericidal permeability-increasing protein, BPI"/>
    <property type="match status" value="1"/>
</dbReference>
<dbReference type="Proteomes" id="UP000233556">
    <property type="component" value="Unassembled WGS sequence"/>
</dbReference>
<dbReference type="GO" id="GO:0050829">
    <property type="term" value="P:defense response to Gram-negative bacterium"/>
    <property type="evidence" value="ECO:0007669"/>
    <property type="project" value="UniProtKB-UniRule"/>
</dbReference>
<comment type="subunit">
    <text evidence="1">Monomer. Homodimer; disulfide-linked.</text>
</comment>
<keyword evidence="4" id="KW-1185">Reference proteome</keyword>
<evidence type="ECO:0000313" key="3">
    <source>
        <dbReference type="EMBL" id="PKU27245.1"/>
    </source>
</evidence>
<reference evidence="4" key="2">
    <citation type="submission" date="2017-12" db="EMBL/GenBank/DDBJ databases">
        <title>Genome sequence of the Bar-tailed Godwit (Limosa lapponica baueri).</title>
        <authorList>
            <person name="Lima N.C.B."/>
            <person name="Parody-Merino A.M."/>
            <person name="Battley P.F."/>
            <person name="Fidler A.E."/>
            <person name="Prosdocimi F."/>
        </authorList>
    </citation>
    <scope>NUCLEOTIDE SEQUENCE [LARGE SCALE GENOMIC DNA]</scope>
</reference>
<protein>
    <recommendedName>
        <fullName evidence="1">Bactericidal permeability-increasing protein</fullName>
        <shortName evidence="1">BPI</shortName>
    </recommendedName>
</protein>
<dbReference type="InterPro" id="IPR032942">
    <property type="entry name" value="BPI/LBP/Plunc"/>
</dbReference>
<keyword evidence="1" id="KW-0964">Secreted</keyword>
<sequence length="109" mass="12162">MVILEKKLANVKLPDISGDFDVKVVGKVHYELSSLDLRNFHLPHSRISLLPNEGPQVSISNAFADVRGNWKVKKSLMYVPDSLLPCSDSVIFLLSLVSGQMLLCPLQMR</sequence>
<keyword evidence="1" id="KW-0399">Innate immunity</keyword>
<evidence type="ECO:0000313" key="4">
    <source>
        <dbReference type="Proteomes" id="UP000233556"/>
    </source>
</evidence>
<dbReference type="Gene3D" id="3.15.10.10">
    <property type="entry name" value="Bactericidal permeability-increasing protein, domain 1"/>
    <property type="match status" value="1"/>
</dbReference>
<feature type="domain" description="Lipid-binding serum glycoprotein N-terminal" evidence="2">
    <location>
        <begin position="3"/>
        <end position="77"/>
    </location>
</feature>
<gene>
    <name evidence="3" type="ORF">llap_22451</name>
</gene>
<comment type="domain">
    <text evidence="1">The N- and C-terminal barrels adopt an identical fold despite having only 13% of conserved residues.</text>
</comment>
<dbReference type="PANTHER" id="PTHR10504:SF84">
    <property type="entry name" value="BACTERICIDAL PERMEABILITY-INCREASING PROTEIN"/>
    <property type="match status" value="1"/>
</dbReference>
<accession>A0A2I0T0B1</accession>